<reference evidence="1" key="1">
    <citation type="submission" date="2021-06" db="EMBL/GenBank/DDBJ databases">
        <title>An adapted protocol for Saccharibacteria cultivation: two new species join this phylum of Candidate Phyla Radiations.</title>
        <authorList>
            <person name="Ibrahim A."/>
            <person name="Maatouk M."/>
            <person name="Raoult D."/>
            <person name="Bittar F."/>
        </authorList>
    </citation>
    <scope>NUCLEOTIDE SEQUENCE</scope>
    <source>
        <strain evidence="1">IHU2</strain>
    </source>
</reference>
<protein>
    <submittedName>
        <fullName evidence="1">Uncharacterized protein</fullName>
    </submittedName>
</protein>
<dbReference type="Proteomes" id="UP000677117">
    <property type="component" value="Chromosome"/>
</dbReference>
<evidence type="ECO:0000313" key="1">
    <source>
        <dbReference type="EMBL" id="QWQ31821.1"/>
    </source>
</evidence>
<accession>A0A8F1MAG2</accession>
<keyword evidence="2" id="KW-1185">Reference proteome</keyword>
<evidence type="ECO:0000313" key="2">
    <source>
        <dbReference type="Proteomes" id="UP000677117"/>
    </source>
</evidence>
<organism evidence="1 2">
    <name type="scientific">Candidatus Minimicrobia vallesae</name>
    <dbReference type="NCBI Taxonomy" id="2841264"/>
    <lineage>
        <taxon>Bacteria</taxon>
        <taxon>Candidatus Saccharimonadota</taxon>
        <taxon>Candidatus Saccharimonadota incertae sedis</taxon>
        <taxon>Candidatus Minimicrobia</taxon>
    </lineage>
</organism>
<dbReference type="RefSeq" id="WP_232736557.1">
    <property type="nucleotide sequence ID" value="NZ_CP076459.1"/>
</dbReference>
<dbReference type="AlphaFoldDB" id="A0A8F1MAG2"/>
<proteinExistence type="predicted"/>
<gene>
    <name evidence="1" type="ORF">KOY49_02435</name>
</gene>
<dbReference type="KEGG" id="mvl:KOY49_02435"/>
<dbReference type="EMBL" id="CP076459">
    <property type="protein sequence ID" value="QWQ31821.1"/>
    <property type="molecule type" value="Genomic_DNA"/>
</dbReference>
<name>A0A8F1MAG2_9BACT</name>
<sequence length="86" mass="9875">MKREFLDDLEAYVKVSAENPLIIPTLHNKFDDPMLIIAFELTLLGNRRVSEEVEELAYLHPQDIVPKQLDSTLINKLAVLICDINQ</sequence>